<protein>
    <submittedName>
        <fullName evidence="8">Uncharacterized protein LOC107425039</fullName>
    </submittedName>
</protein>
<keyword evidence="5" id="KW-0325">Glycoprotein</keyword>
<dbReference type="Proteomes" id="UP001652623">
    <property type="component" value="Chromosome 7"/>
</dbReference>
<feature type="chain" id="PRO_5027848226" evidence="6">
    <location>
        <begin position="23"/>
        <end position="512"/>
    </location>
</feature>
<dbReference type="GeneID" id="107425039"/>
<name>A0A6P4A536_ZIZJJ</name>
<feature type="signal peptide" evidence="6">
    <location>
        <begin position="1"/>
        <end position="22"/>
    </location>
</feature>
<evidence type="ECO:0000256" key="5">
    <source>
        <dbReference type="ARBA" id="ARBA00023180"/>
    </source>
</evidence>
<dbReference type="KEGG" id="zju:107425039"/>
<dbReference type="Gene3D" id="3.40.50.1820">
    <property type="entry name" value="alpha/beta hydrolase"/>
    <property type="match status" value="1"/>
</dbReference>
<evidence type="ECO:0000313" key="8">
    <source>
        <dbReference type="RefSeq" id="XP_015890454.1"/>
    </source>
</evidence>
<dbReference type="Gene3D" id="1.20.120.980">
    <property type="entry name" value="Serine carboxypeptidase S28, SKS domain"/>
    <property type="match status" value="1"/>
</dbReference>
<evidence type="ECO:0000256" key="2">
    <source>
        <dbReference type="ARBA" id="ARBA00022670"/>
    </source>
</evidence>
<evidence type="ECO:0000256" key="6">
    <source>
        <dbReference type="SAM" id="SignalP"/>
    </source>
</evidence>
<dbReference type="InterPro" id="IPR042269">
    <property type="entry name" value="Ser_carbopepase_S28_SKS"/>
</dbReference>
<dbReference type="InterPro" id="IPR008758">
    <property type="entry name" value="Peptidase_S28"/>
</dbReference>
<keyword evidence="2" id="KW-0645">Protease</keyword>
<sequence length="512" mass="58440">MAKPKSIHVILSLLIIFTSALTSNASERSNLPSSSKWAPRFLGKYSHLTKPNFRQPQIRYETRYYDQSLDHFSFSELPRFRQRYLISTEYWVGPQRMGPIFLYCGNEGDIAWFAENTGFVWEIAPRFGAMVLFPEHRYYGESMPFGSRDEAYRNATTLSFLTAEQALADYAVLITELKRNLSAEGCPVVLFGGSYGGMLAAWMRLKYPHIAIGALASSAPILQFEDIVPPETFYDLVSNGFKRESTSCFNTIKDSWDALASQGQDNDGLLQLTKIFRLCRPLKRVVDLRDWLESAYSYLAMVNYPYPSDFLMPLPGHPIREVCRMIDGGPVGTSILERIFEGVSVYYNYTGQTECFELDDDPHGMSGWNWQACTEMVMPMSSSQDGSMFPAYDYNYTSFQEQCWNDFKVKPRPTWITTEFGGHDIKATLKEFGSNIIFSNGLLDPWSGGSVLQNISESIVALVTEEGAHHIDLRASTKEDPKWLEEQRATEIKLIESWIKNYHREKRGSFVM</sequence>
<accession>A0A6P4A536</accession>
<evidence type="ECO:0000256" key="4">
    <source>
        <dbReference type="ARBA" id="ARBA00022801"/>
    </source>
</evidence>
<evidence type="ECO:0000313" key="7">
    <source>
        <dbReference type="Proteomes" id="UP001652623"/>
    </source>
</evidence>
<keyword evidence="7" id="KW-1185">Reference proteome</keyword>
<dbReference type="InterPro" id="IPR029058">
    <property type="entry name" value="AB_hydrolase_fold"/>
</dbReference>
<reference evidence="8" key="1">
    <citation type="submission" date="2025-08" db="UniProtKB">
        <authorList>
            <consortium name="RefSeq"/>
        </authorList>
    </citation>
    <scope>IDENTIFICATION</scope>
    <source>
        <tissue evidence="8">Seedling</tissue>
    </source>
</reference>
<dbReference type="RefSeq" id="XP_015890454.1">
    <property type="nucleotide sequence ID" value="XM_016034968.4"/>
</dbReference>
<dbReference type="GO" id="GO:0006508">
    <property type="term" value="P:proteolysis"/>
    <property type="evidence" value="ECO:0007669"/>
    <property type="project" value="UniProtKB-KW"/>
</dbReference>
<keyword evidence="4" id="KW-0378">Hydrolase</keyword>
<comment type="similarity">
    <text evidence="1">Belongs to the peptidase S28 family.</text>
</comment>
<evidence type="ECO:0000256" key="1">
    <source>
        <dbReference type="ARBA" id="ARBA00011079"/>
    </source>
</evidence>
<organism evidence="7 8">
    <name type="scientific">Ziziphus jujuba</name>
    <name type="common">Chinese jujube</name>
    <name type="synonym">Ziziphus sativa</name>
    <dbReference type="NCBI Taxonomy" id="326968"/>
    <lineage>
        <taxon>Eukaryota</taxon>
        <taxon>Viridiplantae</taxon>
        <taxon>Streptophyta</taxon>
        <taxon>Embryophyta</taxon>
        <taxon>Tracheophyta</taxon>
        <taxon>Spermatophyta</taxon>
        <taxon>Magnoliopsida</taxon>
        <taxon>eudicotyledons</taxon>
        <taxon>Gunneridae</taxon>
        <taxon>Pentapetalae</taxon>
        <taxon>rosids</taxon>
        <taxon>fabids</taxon>
        <taxon>Rosales</taxon>
        <taxon>Rhamnaceae</taxon>
        <taxon>Paliureae</taxon>
        <taxon>Ziziphus</taxon>
    </lineage>
</organism>
<gene>
    <name evidence="8" type="primary">LOC107425039</name>
</gene>
<dbReference type="SUPFAM" id="SSF53474">
    <property type="entry name" value="alpha/beta-Hydrolases"/>
    <property type="match status" value="1"/>
</dbReference>
<dbReference type="GO" id="GO:0008239">
    <property type="term" value="F:dipeptidyl-peptidase activity"/>
    <property type="evidence" value="ECO:0007669"/>
    <property type="project" value="TreeGrafter"/>
</dbReference>
<dbReference type="FunCoup" id="A0A6P4A536">
    <property type="interactions" value="2752"/>
</dbReference>
<dbReference type="InParanoid" id="A0A6P4A536"/>
<evidence type="ECO:0000256" key="3">
    <source>
        <dbReference type="ARBA" id="ARBA00022729"/>
    </source>
</evidence>
<dbReference type="GO" id="GO:0070008">
    <property type="term" value="F:serine-type exopeptidase activity"/>
    <property type="evidence" value="ECO:0007669"/>
    <property type="project" value="InterPro"/>
</dbReference>
<dbReference type="AlphaFoldDB" id="A0A6P4A536"/>
<dbReference type="FunFam" id="1.20.120.980:FF:000001">
    <property type="entry name" value="Dipeptidyl peptidase 7"/>
    <property type="match status" value="1"/>
</dbReference>
<dbReference type="PANTHER" id="PTHR11010:SF38">
    <property type="entry name" value="LYSOSOMAL PRO-X CARBOXYPEPTIDASE"/>
    <property type="match status" value="1"/>
</dbReference>
<proteinExistence type="inferred from homology"/>
<dbReference type="Pfam" id="PF05577">
    <property type="entry name" value="Peptidase_S28"/>
    <property type="match status" value="1"/>
</dbReference>
<dbReference type="GO" id="GO:0005773">
    <property type="term" value="C:vacuole"/>
    <property type="evidence" value="ECO:0007669"/>
    <property type="project" value="TreeGrafter"/>
</dbReference>
<keyword evidence="3 6" id="KW-0732">Signal</keyword>
<dbReference type="PANTHER" id="PTHR11010">
    <property type="entry name" value="PROTEASE S28 PRO-X CARBOXYPEPTIDASE-RELATED"/>
    <property type="match status" value="1"/>
</dbReference>